<keyword evidence="2" id="KW-0808">Transferase</keyword>
<evidence type="ECO:0000313" key="2">
    <source>
        <dbReference type="EMBL" id="GES22008.1"/>
    </source>
</evidence>
<dbReference type="Pfam" id="PF13508">
    <property type="entry name" value="Acetyltransf_7"/>
    <property type="match status" value="1"/>
</dbReference>
<dbReference type="Gene3D" id="3.40.630.30">
    <property type="match status" value="1"/>
</dbReference>
<dbReference type="SUPFAM" id="SSF55729">
    <property type="entry name" value="Acyl-CoA N-acyltransferases (Nat)"/>
    <property type="match status" value="1"/>
</dbReference>
<gene>
    <name evidence="2" type="ORF">Aple_049050</name>
</gene>
<dbReference type="GO" id="GO:0016747">
    <property type="term" value="F:acyltransferase activity, transferring groups other than amino-acyl groups"/>
    <property type="evidence" value="ECO:0007669"/>
    <property type="project" value="InterPro"/>
</dbReference>
<evidence type="ECO:0000259" key="1">
    <source>
        <dbReference type="PROSITE" id="PS51186"/>
    </source>
</evidence>
<dbReference type="AlphaFoldDB" id="A0A5M3XUE0"/>
<evidence type="ECO:0000313" key="3">
    <source>
        <dbReference type="Proteomes" id="UP000377595"/>
    </source>
</evidence>
<protein>
    <submittedName>
        <fullName evidence="2">Acetyltransferase</fullName>
    </submittedName>
</protein>
<dbReference type="InterPro" id="IPR016181">
    <property type="entry name" value="Acyl_CoA_acyltransferase"/>
</dbReference>
<dbReference type="Proteomes" id="UP000377595">
    <property type="component" value="Unassembled WGS sequence"/>
</dbReference>
<accession>A0A5M3XUE0</accession>
<feature type="domain" description="N-acetyltransferase" evidence="1">
    <location>
        <begin position="27"/>
        <end position="204"/>
    </location>
</feature>
<dbReference type="PROSITE" id="PS51186">
    <property type="entry name" value="GNAT"/>
    <property type="match status" value="1"/>
</dbReference>
<dbReference type="EMBL" id="BLAF01000027">
    <property type="protein sequence ID" value="GES22008.1"/>
    <property type="molecule type" value="Genomic_DNA"/>
</dbReference>
<comment type="caution">
    <text evidence="2">The sequence shown here is derived from an EMBL/GenBank/DDBJ whole genome shotgun (WGS) entry which is preliminary data.</text>
</comment>
<dbReference type="OrthoDB" id="3692150at2"/>
<proteinExistence type="predicted"/>
<organism evidence="2 3">
    <name type="scientific">Acrocarpospora pleiomorpha</name>
    <dbReference type="NCBI Taxonomy" id="90975"/>
    <lineage>
        <taxon>Bacteria</taxon>
        <taxon>Bacillati</taxon>
        <taxon>Actinomycetota</taxon>
        <taxon>Actinomycetes</taxon>
        <taxon>Streptosporangiales</taxon>
        <taxon>Streptosporangiaceae</taxon>
        <taxon>Acrocarpospora</taxon>
    </lineage>
</organism>
<keyword evidence="3" id="KW-1185">Reference proteome</keyword>
<dbReference type="CDD" id="cd04301">
    <property type="entry name" value="NAT_SF"/>
    <property type="match status" value="1"/>
</dbReference>
<name>A0A5M3XUE0_9ACTN</name>
<sequence length="204" mass="22506">MSSNCLLYYTPPDRPSRAALLGWLAVIELRRNGADAFVAALDAVLDIYTAAMRPPPDQLSGRMAIMRNHATYPDFVCVFATAPEIVGFAYGFRGAQGQWWHDVVRRALFERAGPVIADDWFGNALELAEIHVRPDFQGKGIGRAMIKAICADRTERTAVLSTHDAPTAARHLYRSVGFLDLMTEFVFPGGYETYAIAGTRLPLA</sequence>
<dbReference type="InterPro" id="IPR000182">
    <property type="entry name" value="GNAT_dom"/>
</dbReference>
<reference evidence="2 3" key="1">
    <citation type="submission" date="2019-10" db="EMBL/GenBank/DDBJ databases">
        <title>Whole genome shotgun sequence of Acrocarpospora pleiomorpha NBRC 16267.</title>
        <authorList>
            <person name="Ichikawa N."/>
            <person name="Kimura A."/>
            <person name="Kitahashi Y."/>
            <person name="Komaki H."/>
            <person name="Oguchi A."/>
        </authorList>
    </citation>
    <scope>NUCLEOTIDE SEQUENCE [LARGE SCALE GENOMIC DNA]</scope>
    <source>
        <strain evidence="2 3">NBRC 16267</strain>
    </source>
</reference>